<dbReference type="GO" id="GO:0016787">
    <property type="term" value="F:hydrolase activity"/>
    <property type="evidence" value="ECO:0007669"/>
    <property type="project" value="UniProtKB-KW"/>
</dbReference>
<organism evidence="1 2">
    <name type="scientific">Salmonella enterica subsp. salamae</name>
    <dbReference type="NCBI Taxonomy" id="59202"/>
    <lineage>
        <taxon>Bacteria</taxon>
        <taxon>Pseudomonadati</taxon>
        <taxon>Pseudomonadota</taxon>
        <taxon>Gammaproteobacteria</taxon>
        <taxon>Enterobacterales</taxon>
        <taxon>Enterobacteriaceae</taxon>
        <taxon>Salmonella</taxon>
    </lineage>
</organism>
<accession>A0A6D2GDD6</accession>
<dbReference type="EMBL" id="LR134141">
    <property type="protein sequence ID" value="VEA06992.1"/>
    <property type="molecule type" value="Genomic_DNA"/>
</dbReference>
<proteinExistence type="predicted"/>
<dbReference type="EC" id="3.6.3.2" evidence="1"/>
<evidence type="ECO:0000313" key="2">
    <source>
        <dbReference type="Proteomes" id="UP000267858"/>
    </source>
</evidence>
<keyword evidence="1" id="KW-0378">Hydrolase</keyword>
<dbReference type="AlphaFoldDB" id="A0A6D2GDD6"/>
<gene>
    <name evidence="1" type="primary">mgtA_5</name>
    <name evidence="1" type="ORF">NCTC5773_04514</name>
</gene>
<name>A0A6D2GDD6_SALER</name>
<dbReference type="Proteomes" id="UP000267858">
    <property type="component" value="Chromosome"/>
</dbReference>
<evidence type="ECO:0000313" key="1">
    <source>
        <dbReference type="EMBL" id="VEA06992.1"/>
    </source>
</evidence>
<sequence>MLKTITRQLFARLNRHLPYRLVHRDPLPGAQDCRKRDYPAFAERSAV</sequence>
<protein>
    <submittedName>
        <fullName evidence="1">Magnesium-transporting ATPase MgtA</fullName>
        <ecNumber evidence="1">3.6.3.2</ecNumber>
    </submittedName>
</protein>
<reference evidence="1 2" key="1">
    <citation type="submission" date="2018-12" db="EMBL/GenBank/DDBJ databases">
        <authorList>
            <consortium name="Pathogen Informatics"/>
        </authorList>
    </citation>
    <scope>NUCLEOTIDE SEQUENCE [LARGE SCALE GENOMIC DNA]</scope>
    <source>
        <strain evidence="1 2">NCTC5773</strain>
    </source>
</reference>